<evidence type="ECO:0000313" key="3">
    <source>
        <dbReference type="Proteomes" id="UP000234849"/>
    </source>
</evidence>
<comment type="caution">
    <text evidence="2">The sequence shown here is derived from an EMBL/GenBank/DDBJ whole genome shotgun (WGS) entry which is preliminary data.</text>
</comment>
<dbReference type="Pfam" id="PF12730">
    <property type="entry name" value="ABC2_membrane_4"/>
    <property type="match status" value="1"/>
</dbReference>
<feature type="transmembrane region" description="Helical" evidence="1">
    <location>
        <begin position="243"/>
        <end position="261"/>
    </location>
</feature>
<keyword evidence="1" id="KW-0812">Transmembrane</keyword>
<feature type="transmembrane region" description="Helical" evidence="1">
    <location>
        <begin position="58"/>
        <end position="80"/>
    </location>
</feature>
<evidence type="ECO:0000313" key="2">
    <source>
        <dbReference type="EMBL" id="PLT56580.1"/>
    </source>
</evidence>
<feature type="transmembrane region" description="Helical" evidence="1">
    <location>
        <begin position="176"/>
        <end position="203"/>
    </location>
</feature>
<feature type="transmembrane region" description="Helical" evidence="1">
    <location>
        <begin position="107"/>
        <end position="128"/>
    </location>
</feature>
<sequence length="266" mass="29111">MLNYIKSECYRVMHSRSTYVMTGIMAVLPVLFHIILYVTGVASSTTQDFPYDITSFSFSFLTGSPMLFTYAGLIVAAVLYEDEHKNGNLKNAVAFGISREKLFLGKCITAVLTATVLMGLVLTVYIGSACFLLEHTGPTSLKIILTEVPAVYGTAVASMILGIALLAYIKNEVMAAMLWAVIIYVIPKVLLLAGMVLLAQWGIEFLWDFAQLLPANLFQFGADVNMSHCEVLWKTSQGMTKCVIVGIVETVLAIVAGIVMLRKKEV</sequence>
<gene>
    <name evidence="2" type="ORF">CDL18_05245</name>
</gene>
<feature type="transmembrane region" description="Helical" evidence="1">
    <location>
        <begin position="148"/>
        <end position="169"/>
    </location>
</feature>
<organism evidence="2 3">
    <name type="scientific">Mediterraneibacter gnavus</name>
    <name type="common">Ruminococcus gnavus</name>
    <dbReference type="NCBI Taxonomy" id="33038"/>
    <lineage>
        <taxon>Bacteria</taxon>
        <taxon>Bacillati</taxon>
        <taxon>Bacillota</taxon>
        <taxon>Clostridia</taxon>
        <taxon>Lachnospirales</taxon>
        <taxon>Lachnospiraceae</taxon>
        <taxon>Mediterraneibacter</taxon>
    </lineage>
</organism>
<dbReference type="PANTHER" id="PTHR37305:SF1">
    <property type="entry name" value="MEMBRANE PROTEIN"/>
    <property type="match status" value="1"/>
</dbReference>
<dbReference type="RefSeq" id="WP_101879357.1">
    <property type="nucleotide sequence ID" value="NZ_NIHM01000005.1"/>
</dbReference>
<dbReference type="EMBL" id="NIHM01000005">
    <property type="protein sequence ID" value="PLT56580.1"/>
    <property type="molecule type" value="Genomic_DNA"/>
</dbReference>
<dbReference type="Proteomes" id="UP000234849">
    <property type="component" value="Unassembled WGS sequence"/>
</dbReference>
<evidence type="ECO:0000256" key="1">
    <source>
        <dbReference type="SAM" id="Phobius"/>
    </source>
</evidence>
<accession>A0A2N5NK84</accession>
<reference evidence="2 3" key="1">
    <citation type="journal article" date="2017" name="Genome Med.">
        <title>A novel Ruminococcus gnavus clade enriched in inflammatory bowel disease patients.</title>
        <authorList>
            <person name="Hall A.B."/>
            <person name="Yassour M."/>
            <person name="Sauk J."/>
            <person name="Garner A."/>
            <person name="Jiang X."/>
            <person name="Arthur T."/>
            <person name="Lagoudas G.K."/>
            <person name="Vatanen T."/>
            <person name="Fornelos N."/>
            <person name="Wilson R."/>
            <person name="Bertha M."/>
            <person name="Cohen M."/>
            <person name="Garber J."/>
            <person name="Khalili H."/>
            <person name="Gevers D."/>
            <person name="Ananthakrishnan A.N."/>
            <person name="Kugathasan S."/>
            <person name="Lander E.S."/>
            <person name="Blainey P."/>
            <person name="Vlamakis H."/>
            <person name="Xavier R.J."/>
            <person name="Huttenhower C."/>
        </authorList>
    </citation>
    <scope>NUCLEOTIDE SEQUENCE [LARGE SCALE GENOMIC DNA]</scope>
    <source>
        <strain evidence="2 3">RJX1118</strain>
    </source>
</reference>
<name>A0A2N5NK84_MEDGN</name>
<feature type="transmembrane region" description="Helical" evidence="1">
    <location>
        <begin position="20"/>
        <end position="38"/>
    </location>
</feature>
<dbReference type="PANTHER" id="PTHR37305">
    <property type="entry name" value="INTEGRAL MEMBRANE PROTEIN-RELATED"/>
    <property type="match status" value="1"/>
</dbReference>
<keyword evidence="1" id="KW-1133">Transmembrane helix</keyword>
<dbReference type="AlphaFoldDB" id="A0A2N5NK84"/>
<keyword evidence="1" id="KW-0472">Membrane</keyword>
<proteinExistence type="predicted"/>
<protein>
    <submittedName>
        <fullName evidence="2">ABC transporter permease</fullName>
    </submittedName>
</protein>